<dbReference type="AlphaFoldDB" id="A0A1Z1UY19"/>
<gene>
    <name evidence="1" type="ORF">pVAPN1354_0090</name>
    <name evidence="2" type="ORF">pVAPN1557_0090</name>
</gene>
<evidence type="ECO:0000313" key="2">
    <source>
        <dbReference type="EMBL" id="ARX59906.1"/>
    </source>
</evidence>
<dbReference type="EMBL" id="KX443399">
    <property type="protein sequence ID" value="ARX59759.1"/>
    <property type="molecule type" value="Genomic_DNA"/>
</dbReference>
<geneLocation type="plasmid" evidence="1">
    <name>pVAPN1354</name>
</geneLocation>
<keyword evidence="1" id="KW-0614">Plasmid</keyword>
<geneLocation type="plasmid" evidence="2">
    <name>pVAPN1557</name>
</geneLocation>
<accession>A0A1Z1UY19</accession>
<evidence type="ECO:0000313" key="1">
    <source>
        <dbReference type="EMBL" id="ARX59759.1"/>
    </source>
</evidence>
<sequence>MALARLLGVRVRTLTHPDAEPRHHEKRPTHGIKGLAILSFEPAAVHAVTGQDSLR</sequence>
<reference evidence="1" key="1">
    <citation type="journal article" date="2017" name="Genome Biol. Evol.">
        <title>Comparative Genomics of Rhodococcus equi Virulence Plasmids Indicates Host-Driven Evolution of the vap Pathogenicity Island.</title>
        <authorList>
            <person name="MacArthur I."/>
            <person name="Anastasi E."/>
            <person name="Alvarez S."/>
            <person name="Scortti M."/>
            <person name="Vazquez-Boland J.A."/>
        </authorList>
    </citation>
    <scope>NUCLEOTIDE SEQUENCE</scope>
    <source>
        <strain evidence="1">PAM1354</strain>
        <strain evidence="2">PAM1557</strain>
        <plasmid evidence="1">pVAPN1354</plasmid>
        <plasmid evidence="2">pVAPN1557</plasmid>
    </source>
</reference>
<dbReference type="EMBL" id="KX443400">
    <property type="protein sequence ID" value="ARX59906.1"/>
    <property type="molecule type" value="Genomic_DNA"/>
</dbReference>
<dbReference type="RefSeq" id="WP_233279774.1">
    <property type="nucleotide sequence ID" value="NZ_KX443399.1"/>
</dbReference>
<name>A0A1Z1UY19_RHOHA</name>
<organism evidence="1">
    <name type="scientific">Rhodococcus hoagii</name>
    <name type="common">Corynebacterium equii</name>
    <dbReference type="NCBI Taxonomy" id="43767"/>
    <lineage>
        <taxon>Bacteria</taxon>
        <taxon>Bacillati</taxon>
        <taxon>Actinomycetota</taxon>
        <taxon>Actinomycetes</taxon>
        <taxon>Mycobacteriales</taxon>
        <taxon>Nocardiaceae</taxon>
        <taxon>Prescottella</taxon>
    </lineage>
</organism>
<proteinExistence type="predicted"/>
<protein>
    <submittedName>
        <fullName evidence="1">Uncharacterized protein</fullName>
    </submittedName>
</protein>